<name>A0AB37YMG7_9BACI</name>
<protein>
    <submittedName>
        <fullName evidence="1">Uncharacterized protein</fullName>
    </submittedName>
</protein>
<reference evidence="1 2" key="1">
    <citation type="submission" date="2016-08" db="EMBL/GenBank/DDBJ databases">
        <authorList>
            <person name="Loux V."/>
            <person name="Rue O."/>
        </authorList>
    </citation>
    <scope>NUCLEOTIDE SEQUENCE [LARGE SCALE GENOMIC DNA]</scope>
    <source>
        <strain evidence="1 2">WSBC_10311</strain>
    </source>
</reference>
<comment type="caution">
    <text evidence="1">The sequence shown here is derived from an EMBL/GenBank/DDBJ whole genome shotgun (WGS) entry which is preliminary data.</text>
</comment>
<organism evidence="1 2">
    <name type="scientific">Bacillus wiedmannii</name>
    <dbReference type="NCBI Taxonomy" id="1890302"/>
    <lineage>
        <taxon>Bacteria</taxon>
        <taxon>Bacillati</taxon>
        <taxon>Bacillota</taxon>
        <taxon>Bacilli</taxon>
        <taxon>Bacillales</taxon>
        <taxon>Bacillaceae</taxon>
        <taxon>Bacillus</taxon>
        <taxon>Bacillus cereus group</taxon>
    </lineage>
</organism>
<proteinExistence type="predicted"/>
<dbReference type="EMBL" id="FMBG01000011">
    <property type="protein sequence ID" value="SCB96852.1"/>
    <property type="molecule type" value="Genomic_DNA"/>
</dbReference>
<dbReference type="AlphaFoldDB" id="A0AB37YMG7"/>
<evidence type="ECO:0000313" key="2">
    <source>
        <dbReference type="Proteomes" id="UP000195728"/>
    </source>
</evidence>
<accession>A0AB37YMG7</accession>
<sequence>MEGLFGEKEQLRAVLTKGKQLAGEYEE</sequence>
<evidence type="ECO:0000313" key="1">
    <source>
        <dbReference type="EMBL" id="SCB96852.1"/>
    </source>
</evidence>
<dbReference type="Proteomes" id="UP000195728">
    <property type="component" value="Unassembled WGS sequence"/>
</dbReference>
<gene>
    <name evidence="1" type="ORF">BC10311_00922</name>
</gene>